<reference evidence="8 9" key="1">
    <citation type="journal article" date="2016" name="ISME J.">
        <title>Chasing the elusive Euryarchaeota class WSA2: genomes reveal a uniquely fastidious methyl-reducing methanogen.</title>
        <authorList>
            <person name="Nobu M.K."/>
            <person name="Narihiro T."/>
            <person name="Kuroda K."/>
            <person name="Mei R."/>
            <person name="Liu W.T."/>
        </authorList>
    </citation>
    <scope>NUCLEOTIDE SEQUENCE [LARGE SCALE GENOMIC DNA]</scope>
    <source>
        <strain evidence="8">U1lsi0528_Bin089</strain>
    </source>
</reference>
<dbReference type="NCBIfam" id="TIGR00374">
    <property type="entry name" value="flippase-like domain"/>
    <property type="match status" value="1"/>
</dbReference>
<evidence type="ECO:0000313" key="9">
    <source>
        <dbReference type="Proteomes" id="UP000075578"/>
    </source>
</evidence>
<evidence type="ECO:0000256" key="6">
    <source>
        <dbReference type="ARBA" id="ARBA00023136"/>
    </source>
</evidence>
<keyword evidence="6 7" id="KW-0472">Membrane</keyword>
<comment type="similarity">
    <text evidence="2">Belongs to the UPF0104 family.</text>
</comment>
<evidence type="ECO:0000256" key="3">
    <source>
        <dbReference type="ARBA" id="ARBA00022475"/>
    </source>
</evidence>
<comment type="subcellular location">
    <subcellularLocation>
        <location evidence="1">Cell membrane</location>
        <topology evidence="1">Multi-pass membrane protein</topology>
    </subcellularLocation>
</comment>
<proteinExistence type="inferred from homology"/>
<dbReference type="Proteomes" id="UP000075578">
    <property type="component" value="Unassembled WGS sequence"/>
</dbReference>
<feature type="transmembrane region" description="Helical" evidence="7">
    <location>
        <begin position="129"/>
        <end position="146"/>
    </location>
</feature>
<evidence type="ECO:0000256" key="5">
    <source>
        <dbReference type="ARBA" id="ARBA00022989"/>
    </source>
</evidence>
<feature type="transmembrane region" description="Helical" evidence="7">
    <location>
        <begin position="75"/>
        <end position="92"/>
    </location>
</feature>
<keyword evidence="5 7" id="KW-1133">Transmembrane helix</keyword>
<dbReference type="PANTHER" id="PTHR39087:SF2">
    <property type="entry name" value="UPF0104 MEMBRANE PROTEIN MJ1595"/>
    <property type="match status" value="1"/>
</dbReference>
<evidence type="ECO:0000256" key="7">
    <source>
        <dbReference type="SAM" id="Phobius"/>
    </source>
</evidence>
<feature type="transmembrane region" description="Helical" evidence="7">
    <location>
        <begin position="258"/>
        <end position="291"/>
    </location>
</feature>
<evidence type="ECO:0000256" key="2">
    <source>
        <dbReference type="ARBA" id="ARBA00011061"/>
    </source>
</evidence>
<evidence type="ECO:0000256" key="4">
    <source>
        <dbReference type="ARBA" id="ARBA00022692"/>
    </source>
</evidence>
<keyword evidence="4 7" id="KW-0812">Transmembrane</keyword>
<feature type="transmembrane region" description="Helical" evidence="7">
    <location>
        <begin position="7"/>
        <end position="26"/>
    </location>
</feature>
<dbReference type="PANTHER" id="PTHR39087">
    <property type="entry name" value="UPF0104 MEMBRANE PROTEIN MJ1595"/>
    <property type="match status" value="1"/>
</dbReference>
<protein>
    <recommendedName>
        <fullName evidence="10">Glycosyltransferase AglD</fullName>
    </recommendedName>
</protein>
<keyword evidence="3" id="KW-1003">Cell membrane</keyword>
<feature type="transmembrane region" description="Helical" evidence="7">
    <location>
        <begin position="153"/>
        <end position="173"/>
    </location>
</feature>
<evidence type="ECO:0000256" key="1">
    <source>
        <dbReference type="ARBA" id="ARBA00004651"/>
    </source>
</evidence>
<dbReference type="AlphaFoldDB" id="A0A150J337"/>
<dbReference type="InterPro" id="IPR022791">
    <property type="entry name" value="L-PG_synthase/AglD"/>
</dbReference>
<sequence>MVKYKAVLPFGAGIALTLLFIQFVGYSEFIALIKSSDPFYLGLALFFQIINLFFESYKWKPILESLKPNISMKNVFIATMVGIFFNNITPGARTGGEPMKTFIISKEEELSPIETVFATVTVDRIIESLPFFVLAILSVMYVNLFFTVRWSVIVILSFIIVAYIAVLLVASYICFNKNAGEKFVFNILTIIGKFSKRIKKYEDLALSMVENFHSQFQLILKSKNNLYKSIGASMVMWACWLLRTYFVFLALGKPLNPVFVALVTTVSLLMGLIPFLPGGIGIVEVTMSVLYASLKVGKNVAVTATILDRVISFWFVLVFAGIVTSYNLPKFKNMKSEARNRMTNFNTEKETD</sequence>
<dbReference type="EMBL" id="LNGD01000066">
    <property type="protein sequence ID" value="KYC51525.1"/>
    <property type="molecule type" value="Genomic_DNA"/>
</dbReference>
<feature type="transmembrane region" description="Helical" evidence="7">
    <location>
        <begin position="311"/>
        <end position="329"/>
    </location>
</feature>
<dbReference type="Pfam" id="PF03706">
    <property type="entry name" value="LPG_synthase_TM"/>
    <property type="match status" value="1"/>
</dbReference>
<name>A0A150J337_9EURY</name>
<evidence type="ECO:0008006" key="10">
    <source>
        <dbReference type="Google" id="ProtNLM"/>
    </source>
</evidence>
<feature type="transmembrane region" description="Helical" evidence="7">
    <location>
        <begin position="230"/>
        <end position="251"/>
    </location>
</feature>
<evidence type="ECO:0000313" key="8">
    <source>
        <dbReference type="EMBL" id="KYC51525.1"/>
    </source>
</evidence>
<gene>
    <name evidence="8" type="ORF">AMQ74_01113</name>
</gene>
<organism evidence="8 9">
    <name type="scientific">Candidatus Methanofastidiosum methylothiophilum</name>
    <dbReference type="NCBI Taxonomy" id="1705564"/>
    <lineage>
        <taxon>Archaea</taxon>
        <taxon>Methanobacteriati</taxon>
        <taxon>Methanobacteriota</taxon>
        <taxon>Stenosarchaea group</taxon>
        <taxon>Candidatus Methanofastidiosia</taxon>
        <taxon>Candidatus Methanofastidiosales</taxon>
        <taxon>Candidatus Methanofastidiosaceae</taxon>
        <taxon>Candidatus Methanofastidiosum</taxon>
    </lineage>
</organism>
<dbReference type="GO" id="GO:0005886">
    <property type="term" value="C:plasma membrane"/>
    <property type="evidence" value="ECO:0007669"/>
    <property type="project" value="UniProtKB-SubCell"/>
</dbReference>
<accession>A0A150J337</accession>
<feature type="transmembrane region" description="Helical" evidence="7">
    <location>
        <begin position="38"/>
        <end position="54"/>
    </location>
</feature>
<comment type="caution">
    <text evidence="8">The sequence shown here is derived from an EMBL/GenBank/DDBJ whole genome shotgun (WGS) entry which is preliminary data.</text>
</comment>